<feature type="transmembrane region" description="Helical" evidence="1">
    <location>
        <begin position="44"/>
        <end position="61"/>
    </location>
</feature>
<protein>
    <submittedName>
        <fullName evidence="2">Uncharacterized protein</fullName>
    </submittedName>
</protein>
<organism evidence="2 3">
    <name type="scientific">Sphingomonas pokkalii</name>
    <dbReference type="NCBI Taxonomy" id="2175090"/>
    <lineage>
        <taxon>Bacteria</taxon>
        <taxon>Pseudomonadati</taxon>
        <taxon>Pseudomonadota</taxon>
        <taxon>Alphaproteobacteria</taxon>
        <taxon>Sphingomonadales</taxon>
        <taxon>Sphingomonadaceae</taxon>
        <taxon>Sphingomonas</taxon>
    </lineage>
</organism>
<proteinExistence type="predicted"/>
<name>A0A2U0SHF2_9SPHN</name>
<accession>A0A2U0SHF2</accession>
<keyword evidence="1" id="KW-1133">Transmembrane helix</keyword>
<feature type="transmembrane region" description="Helical" evidence="1">
    <location>
        <begin position="12"/>
        <end position="32"/>
    </location>
</feature>
<evidence type="ECO:0000256" key="1">
    <source>
        <dbReference type="SAM" id="Phobius"/>
    </source>
</evidence>
<dbReference type="EMBL" id="QENQ01000001">
    <property type="protein sequence ID" value="PVX30793.1"/>
    <property type="molecule type" value="Genomic_DNA"/>
</dbReference>
<dbReference type="AlphaFoldDB" id="A0A2U0SHF2"/>
<comment type="caution">
    <text evidence="2">The sequence shown here is derived from an EMBL/GenBank/DDBJ whole genome shotgun (WGS) entry which is preliminary data.</text>
</comment>
<sequence>MGGGDLSGLAGLYPLMMSIAVLAVLALAWGGVTVLRRGDRQRGVLMLVCALVILGNVLIWAV</sequence>
<gene>
    <name evidence="2" type="ORF">DD559_16835</name>
</gene>
<keyword evidence="1" id="KW-0472">Membrane</keyword>
<keyword evidence="1" id="KW-0812">Transmembrane</keyword>
<keyword evidence="3" id="KW-1185">Reference proteome</keyword>
<evidence type="ECO:0000313" key="2">
    <source>
        <dbReference type="EMBL" id="PVX30793.1"/>
    </source>
</evidence>
<evidence type="ECO:0000313" key="3">
    <source>
        <dbReference type="Proteomes" id="UP000245890"/>
    </source>
</evidence>
<reference evidence="2 3" key="1">
    <citation type="submission" date="2018-05" db="EMBL/GenBank/DDBJ databases">
        <title>Description of Sphingomonas pokkalii sp nov, isolated from the rhizosphere of saline tolerant pokkali rice and its draft genome analysis.</title>
        <authorList>
            <person name="Menon R."/>
            <person name="Kumari S."/>
            <person name="Rameshkumar N."/>
        </authorList>
    </citation>
    <scope>NUCLEOTIDE SEQUENCE [LARGE SCALE GENOMIC DNA]</scope>
    <source>
        <strain evidence="2 3">L3B27</strain>
    </source>
</reference>
<dbReference type="Proteomes" id="UP000245890">
    <property type="component" value="Unassembled WGS sequence"/>
</dbReference>